<dbReference type="PANTHER" id="PTHR23135">
    <property type="entry name" value="MUR LIGASE FAMILY MEMBER"/>
    <property type="match status" value="1"/>
</dbReference>
<proteinExistence type="predicted"/>
<dbReference type="AlphaFoldDB" id="A0A6M3HWU3"/>
<name>A0A6M3HWU3_9GAMM</name>
<dbReference type="Gene3D" id="3.90.190.20">
    <property type="entry name" value="Mur ligase, C-terminal domain"/>
    <property type="match status" value="1"/>
</dbReference>
<accession>A0A6M3HWU3</accession>
<evidence type="ECO:0000313" key="3">
    <source>
        <dbReference type="EMBL" id="QIV94732.1"/>
    </source>
</evidence>
<dbReference type="EMBL" id="CP038017">
    <property type="protein sequence ID" value="QIV94732.1"/>
    <property type="molecule type" value="Genomic_DNA"/>
</dbReference>
<feature type="domain" description="Mur ligase C-terminal" evidence="1">
    <location>
        <begin position="414"/>
        <end position="540"/>
    </location>
</feature>
<dbReference type="RefSeq" id="WP_172106821.1">
    <property type="nucleotide sequence ID" value="NZ_CP038017.1"/>
</dbReference>
<evidence type="ECO:0000259" key="2">
    <source>
        <dbReference type="Pfam" id="PF08245"/>
    </source>
</evidence>
<keyword evidence="3" id="KW-0436">Ligase</keyword>
<organism evidence="3 4">
    <name type="scientific">Allofrancisella frigidaquae</name>
    <dbReference type="NCBI Taxonomy" id="1085644"/>
    <lineage>
        <taxon>Bacteria</taxon>
        <taxon>Pseudomonadati</taxon>
        <taxon>Pseudomonadota</taxon>
        <taxon>Gammaproteobacteria</taxon>
        <taxon>Thiotrichales</taxon>
        <taxon>Francisellaceae</taxon>
        <taxon>Allofrancisella</taxon>
    </lineage>
</organism>
<protein>
    <submittedName>
        <fullName evidence="3">Mur ligase</fullName>
    </submittedName>
</protein>
<dbReference type="Proteomes" id="UP000503320">
    <property type="component" value="Chromosome"/>
</dbReference>
<feature type="domain" description="Mur ligase central" evidence="2">
    <location>
        <begin position="177"/>
        <end position="388"/>
    </location>
</feature>
<dbReference type="InterPro" id="IPR036615">
    <property type="entry name" value="Mur_ligase_C_dom_sf"/>
</dbReference>
<dbReference type="Gene3D" id="3.40.1190.10">
    <property type="entry name" value="Mur-like, catalytic domain"/>
    <property type="match status" value="1"/>
</dbReference>
<keyword evidence="4" id="KW-1185">Reference proteome</keyword>
<reference evidence="3 4" key="1">
    <citation type="submission" date="2019-03" db="EMBL/GenBank/DDBJ databases">
        <title>Complete Genome Sequence of Allofrancisella frigidaquae Strain SYSU 10HL1970 Isolated from Water-Cooling Systems in China.</title>
        <authorList>
            <person name="Ohrman C."/>
            <person name="Uneklint I."/>
            <person name="Sjodin A."/>
        </authorList>
    </citation>
    <scope>NUCLEOTIDE SEQUENCE [LARGE SCALE GENOMIC DNA]</scope>
    <source>
        <strain evidence="3 4">SYSU 10HL1970</strain>
    </source>
</reference>
<dbReference type="SUPFAM" id="SSF53244">
    <property type="entry name" value="MurD-like peptide ligases, peptide-binding domain"/>
    <property type="match status" value="1"/>
</dbReference>
<dbReference type="KEGG" id="afri:E3E15_04920"/>
<dbReference type="GO" id="GO:0005524">
    <property type="term" value="F:ATP binding"/>
    <property type="evidence" value="ECO:0007669"/>
    <property type="project" value="InterPro"/>
</dbReference>
<sequence>MIPEGYSRRLVGPNLFFKETGTVLDVPLTEDKEKLTKLFYEEANRILPALGWEEIKIVHKFFNNGIRLAITAPVDITMPACDVIDFIWLSVREYIEKGSFKTLEAAKEILLPLINEDKNLTYRKLYELAKSKGFNAFRDKNKAFVGSGSGCYEFDLEHDDVSLIPWQNVYDIPAVIVTGTNGKTTTVRLTDYICRFAGKVTGYTSTDWVKVNDELIDEGDYSGPTGHQFVLTNKKVEVALLESARGGLLKRGLIETFVDAAAVTNVSADHLGEDGIETVAELAEAKSIVFRAMGKNSHAIINLDNSYMKERFDLIKCNKIVVTQNPEAHDMSYYLSKSDYACIVEDGKFKWLDKNTKTEILKVVDAPLTVRGFAKHNIENAMVSIALAFKLKVSLETIAAALKSYKNDQNVNRGRANIFEWDNKVVVLDYAHNEAGVEALLSMMQQAYNKGGKRYLMMGTTGDRKNLISSINDVILKYDVDFIVIKETDKYLRGAKPFELPLAIREDLQKKGFNVANTYISHGELEGVKYILDKLDDNDIGIFCCQAELESVANYLGNYCTKD</sequence>
<dbReference type="Pfam" id="PF08245">
    <property type="entry name" value="Mur_ligase_M"/>
    <property type="match status" value="1"/>
</dbReference>
<dbReference type="InterPro" id="IPR004101">
    <property type="entry name" value="Mur_ligase_C"/>
</dbReference>
<dbReference type="InterPro" id="IPR013221">
    <property type="entry name" value="Mur_ligase_cen"/>
</dbReference>
<dbReference type="Pfam" id="PF02875">
    <property type="entry name" value="Mur_ligase_C"/>
    <property type="match status" value="1"/>
</dbReference>
<evidence type="ECO:0000313" key="4">
    <source>
        <dbReference type="Proteomes" id="UP000503320"/>
    </source>
</evidence>
<dbReference type="PANTHER" id="PTHR23135:SF18">
    <property type="entry name" value="CYANOPHYCIN SYNTHETASE"/>
    <property type="match status" value="1"/>
</dbReference>
<gene>
    <name evidence="3" type="ORF">E3E15_04920</name>
</gene>
<dbReference type="GO" id="GO:0016881">
    <property type="term" value="F:acid-amino acid ligase activity"/>
    <property type="evidence" value="ECO:0007669"/>
    <property type="project" value="InterPro"/>
</dbReference>
<dbReference type="SUPFAM" id="SSF53623">
    <property type="entry name" value="MurD-like peptide ligases, catalytic domain"/>
    <property type="match status" value="1"/>
</dbReference>
<dbReference type="InterPro" id="IPR036565">
    <property type="entry name" value="Mur-like_cat_sf"/>
</dbReference>
<evidence type="ECO:0000259" key="1">
    <source>
        <dbReference type="Pfam" id="PF02875"/>
    </source>
</evidence>